<dbReference type="PROSITE" id="PS50005">
    <property type="entry name" value="TPR"/>
    <property type="match status" value="1"/>
</dbReference>
<evidence type="ECO:0000313" key="9">
    <source>
        <dbReference type="Proteomes" id="UP000664277"/>
    </source>
</evidence>
<dbReference type="SUPFAM" id="SSF50630">
    <property type="entry name" value="Acid proteases"/>
    <property type="match status" value="2"/>
</dbReference>
<name>A0A8J7PED1_9BACT</name>
<dbReference type="PANTHER" id="PTHR12917">
    <property type="entry name" value="ASPARTYL PROTEASE DDI-RELATED"/>
    <property type="match status" value="1"/>
</dbReference>
<dbReference type="InterPro" id="IPR001995">
    <property type="entry name" value="Peptidase_A2_cat"/>
</dbReference>
<dbReference type="Gene3D" id="1.25.40.10">
    <property type="entry name" value="Tetratricopeptide repeat domain"/>
    <property type="match status" value="1"/>
</dbReference>
<feature type="signal peptide" evidence="6">
    <location>
        <begin position="1"/>
        <end position="24"/>
    </location>
</feature>
<evidence type="ECO:0000313" key="8">
    <source>
        <dbReference type="EMBL" id="MBN8660293.1"/>
    </source>
</evidence>
<dbReference type="Gene3D" id="2.40.70.10">
    <property type="entry name" value="Acid Proteases"/>
    <property type="match status" value="2"/>
</dbReference>
<comment type="similarity">
    <text evidence="1">Belongs to the DDI1 family.</text>
</comment>
<dbReference type="AlphaFoldDB" id="A0A8J7PED1"/>
<protein>
    <submittedName>
        <fullName evidence="8">Aspartyl protease family protein</fullName>
    </submittedName>
</protein>
<reference evidence="8" key="1">
    <citation type="submission" date="2021-02" db="EMBL/GenBank/DDBJ databases">
        <title>Genome-Resolved Metagenomics of a Microbial Community Performing Photosynthetic Biological Nutrient Removal.</title>
        <authorList>
            <person name="Mcdaniel E.A."/>
        </authorList>
    </citation>
    <scope>NUCLEOTIDE SEQUENCE</scope>
    <source>
        <strain evidence="8">UWPOB_OBS1</strain>
    </source>
</reference>
<dbReference type="CDD" id="cd05483">
    <property type="entry name" value="retropepsin_like_bacteria"/>
    <property type="match status" value="2"/>
</dbReference>
<keyword evidence="2 8" id="KW-0645">Protease</keyword>
<evidence type="ECO:0000256" key="6">
    <source>
        <dbReference type="SAM" id="SignalP"/>
    </source>
</evidence>
<dbReference type="Proteomes" id="UP000664277">
    <property type="component" value="Unassembled WGS sequence"/>
</dbReference>
<comment type="caution">
    <text evidence="8">The sequence shown here is derived from an EMBL/GenBank/DDBJ whole genome shotgun (WGS) entry which is preliminary data.</text>
</comment>
<dbReference type="PROSITE" id="PS50175">
    <property type="entry name" value="ASP_PROT_RETROV"/>
    <property type="match status" value="1"/>
</dbReference>
<feature type="domain" description="Peptidase A2" evidence="7">
    <location>
        <begin position="319"/>
        <end position="397"/>
    </location>
</feature>
<dbReference type="Pfam" id="PF13650">
    <property type="entry name" value="Asp_protease_2"/>
    <property type="match status" value="2"/>
</dbReference>
<keyword evidence="3" id="KW-0064">Aspartyl protease</keyword>
<dbReference type="Pfam" id="PF14559">
    <property type="entry name" value="TPR_19"/>
    <property type="match status" value="1"/>
</dbReference>
<evidence type="ECO:0000256" key="5">
    <source>
        <dbReference type="PROSITE-ProRule" id="PRU00339"/>
    </source>
</evidence>
<sequence length="417" mass="44748">MVVAITKSSLLLLGALWLAVPVQAVQAQESAPASQKIVLPRTRTNALLEVGIKCLKESKYEKALECFQASLKHDPGNAYAYYFSAICYRELGDKERALSYLRLTASRFPSEEVGKLARTTLSEVSRLTAANQAAIVWPGTGSLPRETWVPFRRQGSGMYVEGSVDGHACSLLVDTGAELCFLPLKILKRLGLSAPTGKPNSLLYGVGGADALPAWVFKGRLKVGSIEKSNFPIMVADVGVNTAILGQQFFEGYVYRIDTAGNAIVLARKEQPANSAASKAPVAAASMVVDKSGRYVYQVPFKRSGRSFIVAVQVNGRTLDFVFDTGAEVSLINATMAKQLGLSVQQVSGAVMSGVVGSTPVGVSQVDLKLGPIERSAMPVAITDAVQSGTCLLGRDFLGDWHFEIDESQGLIKFTRY</sequence>
<proteinExistence type="inferred from homology"/>
<keyword evidence="5" id="KW-0802">TPR repeat</keyword>
<gene>
    <name evidence="8" type="ORF">J0M35_08035</name>
</gene>
<evidence type="ECO:0000256" key="4">
    <source>
        <dbReference type="ARBA" id="ARBA00022801"/>
    </source>
</evidence>
<organism evidence="8 9">
    <name type="scientific">Candidatus Obscuribacter phosphatis</name>
    <dbReference type="NCBI Taxonomy" id="1906157"/>
    <lineage>
        <taxon>Bacteria</taxon>
        <taxon>Bacillati</taxon>
        <taxon>Candidatus Melainabacteria</taxon>
        <taxon>Candidatus Obscuribacterales</taxon>
        <taxon>Candidatus Obscuribacteraceae</taxon>
        <taxon>Candidatus Obscuribacter</taxon>
    </lineage>
</organism>
<feature type="repeat" description="TPR" evidence="5">
    <location>
        <begin position="44"/>
        <end position="77"/>
    </location>
</feature>
<evidence type="ECO:0000256" key="2">
    <source>
        <dbReference type="ARBA" id="ARBA00022670"/>
    </source>
</evidence>
<dbReference type="InterPro" id="IPR034122">
    <property type="entry name" value="Retropepsin-like_bacterial"/>
</dbReference>
<dbReference type="PROSITE" id="PS00141">
    <property type="entry name" value="ASP_PROTEASE"/>
    <property type="match status" value="1"/>
</dbReference>
<dbReference type="SUPFAM" id="SSF48452">
    <property type="entry name" value="TPR-like"/>
    <property type="match status" value="1"/>
</dbReference>
<dbReference type="EMBL" id="JAFLCK010000009">
    <property type="protein sequence ID" value="MBN8660293.1"/>
    <property type="molecule type" value="Genomic_DNA"/>
</dbReference>
<keyword evidence="6" id="KW-0732">Signal</keyword>
<dbReference type="InterPro" id="IPR021109">
    <property type="entry name" value="Peptidase_aspartic_dom_sf"/>
</dbReference>
<dbReference type="PANTHER" id="PTHR12917:SF1">
    <property type="entry name" value="AT13091P"/>
    <property type="match status" value="1"/>
</dbReference>
<dbReference type="InterPro" id="IPR019734">
    <property type="entry name" value="TPR_rpt"/>
</dbReference>
<dbReference type="SMART" id="SM00028">
    <property type="entry name" value="TPR"/>
    <property type="match status" value="2"/>
</dbReference>
<evidence type="ECO:0000256" key="3">
    <source>
        <dbReference type="ARBA" id="ARBA00022750"/>
    </source>
</evidence>
<dbReference type="GO" id="GO:0004190">
    <property type="term" value="F:aspartic-type endopeptidase activity"/>
    <property type="evidence" value="ECO:0007669"/>
    <property type="project" value="UniProtKB-KW"/>
</dbReference>
<dbReference type="InterPro" id="IPR001969">
    <property type="entry name" value="Aspartic_peptidase_AS"/>
</dbReference>
<accession>A0A8J7PED1</accession>
<feature type="chain" id="PRO_5035187620" evidence="6">
    <location>
        <begin position="25"/>
        <end position="417"/>
    </location>
</feature>
<keyword evidence="4" id="KW-0378">Hydrolase</keyword>
<dbReference type="InterPro" id="IPR011990">
    <property type="entry name" value="TPR-like_helical_dom_sf"/>
</dbReference>
<dbReference type="GO" id="GO:0006508">
    <property type="term" value="P:proteolysis"/>
    <property type="evidence" value="ECO:0007669"/>
    <property type="project" value="UniProtKB-KW"/>
</dbReference>
<evidence type="ECO:0000256" key="1">
    <source>
        <dbReference type="ARBA" id="ARBA00009136"/>
    </source>
</evidence>
<evidence type="ECO:0000259" key="7">
    <source>
        <dbReference type="PROSITE" id="PS50175"/>
    </source>
</evidence>